<dbReference type="Pfam" id="PF00092">
    <property type="entry name" value="VWA"/>
    <property type="match status" value="1"/>
</dbReference>
<dbReference type="CDD" id="cd00198">
    <property type="entry name" value="vWFA"/>
    <property type="match status" value="1"/>
</dbReference>
<feature type="domain" description="VWFA" evidence="1">
    <location>
        <begin position="179"/>
        <end position="409"/>
    </location>
</feature>
<dbReference type="InterPro" id="IPR028087">
    <property type="entry name" value="Tad_N"/>
</dbReference>
<dbReference type="InterPro" id="IPR036465">
    <property type="entry name" value="vWFA_dom_sf"/>
</dbReference>
<reference evidence="2 3" key="1">
    <citation type="submission" date="2019-02" db="EMBL/GenBank/DDBJ databases">
        <title>Deep-cultivation of Planctomycetes and their phenomic and genomic characterization uncovers novel biology.</title>
        <authorList>
            <person name="Wiegand S."/>
            <person name="Jogler M."/>
            <person name="Boedeker C."/>
            <person name="Pinto D."/>
            <person name="Vollmers J."/>
            <person name="Rivas-Marin E."/>
            <person name="Kohn T."/>
            <person name="Peeters S.H."/>
            <person name="Heuer A."/>
            <person name="Rast P."/>
            <person name="Oberbeckmann S."/>
            <person name="Bunk B."/>
            <person name="Jeske O."/>
            <person name="Meyerdierks A."/>
            <person name="Storesund J.E."/>
            <person name="Kallscheuer N."/>
            <person name="Luecker S."/>
            <person name="Lage O.M."/>
            <person name="Pohl T."/>
            <person name="Merkel B.J."/>
            <person name="Hornburger P."/>
            <person name="Mueller R.-W."/>
            <person name="Bruemmer F."/>
            <person name="Labrenz M."/>
            <person name="Spormann A.M."/>
            <person name="Op Den Camp H."/>
            <person name="Overmann J."/>
            <person name="Amann R."/>
            <person name="Jetten M.S.M."/>
            <person name="Mascher T."/>
            <person name="Medema M.H."/>
            <person name="Devos D.P."/>
            <person name="Kaster A.-K."/>
            <person name="Ovreas L."/>
            <person name="Rohde M."/>
            <person name="Galperin M.Y."/>
            <person name="Jogler C."/>
        </authorList>
    </citation>
    <scope>NUCLEOTIDE SEQUENCE [LARGE SCALE GENOMIC DNA]</scope>
    <source>
        <strain evidence="2 3">Pla100</strain>
    </source>
</reference>
<protein>
    <submittedName>
        <fullName evidence="2">von Willebrand factor type A domain protein</fullName>
    </submittedName>
</protein>
<gene>
    <name evidence="2" type="ORF">Pla100_48500</name>
</gene>
<dbReference type="OrthoDB" id="242905at2"/>
<dbReference type="PROSITE" id="PS50234">
    <property type="entry name" value="VWFA"/>
    <property type="match status" value="1"/>
</dbReference>
<dbReference type="EMBL" id="SJPM01000013">
    <property type="protein sequence ID" value="TWT91812.1"/>
    <property type="molecule type" value="Genomic_DNA"/>
</dbReference>
<evidence type="ECO:0000259" key="1">
    <source>
        <dbReference type="PROSITE" id="PS50234"/>
    </source>
</evidence>
<dbReference type="SUPFAM" id="SSF53300">
    <property type="entry name" value="vWA-like"/>
    <property type="match status" value="1"/>
</dbReference>
<proteinExistence type="predicted"/>
<dbReference type="AlphaFoldDB" id="A0A5C5ZW38"/>
<dbReference type="InterPro" id="IPR002035">
    <property type="entry name" value="VWF_A"/>
</dbReference>
<accession>A0A5C5ZW38</accession>
<dbReference type="SMART" id="SM00327">
    <property type="entry name" value="VWA"/>
    <property type="match status" value="1"/>
</dbReference>
<sequence length="419" mass="45077">MNTSPRIVSSIAPRRLGGVSVLLAVVLPMLAILTAFAINSAHMQMVRTELMIASDAAARSAGRTFSEEQTVADAMAAAQSTAALNNVNGDPVQLAIGNNSPDIEFGSSSQANASSRFEFTKIPTSEVDGNALSVSSIRINAKRSADSPNGPVRFVFPTMFAKSDFSPEFSSIAMQVDRDISLVLDRSGSMEWRTYDWPTGFSPWSTAALDSGVASGELYRYRGNLYYSNGSNQDSYFAHLWQDHLGLGALPPTPWEDLVAAVDAFLNVLDQTPQNEQVSVASYSSSGTLDHWLTHDFQSIRNEINTLQTGGNTGIGNGMNQGKRVFDHQNARPFASKTMVVMTDGIHNSGVSPNTVASQLMSTYNMNIQTVTFGSGANQDAMRTVATIGQGKHYHADSGQQLVSAFEEIANNLPTILTK</sequence>
<comment type="caution">
    <text evidence="2">The sequence shown here is derived from an EMBL/GenBank/DDBJ whole genome shotgun (WGS) entry which is preliminary data.</text>
</comment>
<name>A0A5C5ZW38_9BACT</name>
<evidence type="ECO:0000313" key="3">
    <source>
        <dbReference type="Proteomes" id="UP000316213"/>
    </source>
</evidence>
<dbReference type="Pfam" id="PF13400">
    <property type="entry name" value="Tad"/>
    <property type="match status" value="1"/>
</dbReference>
<organism evidence="2 3">
    <name type="scientific">Neorhodopirellula pilleata</name>
    <dbReference type="NCBI Taxonomy" id="2714738"/>
    <lineage>
        <taxon>Bacteria</taxon>
        <taxon>Pseudomonadati</taxon>
        <taxon>Planctomycetota</taxon>
        <taxon>Planctomycetia</taxon>
        <taxon>Pirellulales</taxon>
        <taxon>Pirellulaceae</taxon>
        <taxon>Neorhodopirellula</taxon>
    </lineage>
</organism>
<dbReference type="Proteomes" id="UP000316213">
    <property type="component" value="Unassembled WGS sequence"/>
</dbReference>
<dbReference type="Gene3D" id="3.40.50.410">
    <property type="entry name" value="von Willebrand factor, type A domain"/>
    <property type="match status" value="1"/>
</dbReference>
<dbReference type="RefSeq" id="WP_146580728.1">
    <property type="nucleotide sequence ID" value="NZ_SJPM01000013.1"/>
</dbReference>
<evidence type="ECO:0000313" key="2">
    <source>
        <dbReference type="EMBL" id="TWT91812.1"/>
    </source>
</evidence>
<keyword evidence="3" id="KW-1185">Reference proteome</keyword>